<comment type="caution">
    <text evidence="9">The sequence shown here is derived from an EMBL/GenBank/DDBJ whole genome shotgun (WGS) entry which is preliminary data.</text>
</comment>
<evidence type="ECO:0000256" key="7">
    <source>
        <dbReference type="RuleBase" id="RU369079"/>
    </source>
</evidence>
<feature type="domain" description="Tripartite ATP-independent periplasmic transporters DctQ component" evidence="8">
    <location>
        <begin position="23"/>
        <end position="145"/>
    </location>
</feature>
<evidence type="ECO:0000256" key="3">
    <source>
        <dbReference type="ARBA" id="ARBA00022475"/>
    </source>
</evidence>
<dbReference type="Pfam" id="PF04290">
    <property type="entry name" value="DctQ"/>
    <property type="match status" value="1"/>
</dbReference>
<evidence type="ECO:0000313" key="10">
    <source>
        <dbReference type="Proteomes" id="UP001413721"/>
    </source>
</evidence>
<evidence type="ECO:0000256" key="1">
    <source>
        <dbReference type="ARBA" id="ARBA00004651"/>
    </source>
</evidence>
<sequence>MTGIITSARRLTSLIAMSALMLMAVVTFIDVAGRVLFSEPLGFAYELVGVLLGIAAYAGLFQAQVHRGHIAIDLLDGRFRRWPTVDRWRFALVWMVELTFWLLIAACVTRQAATSMGYGETFLFLPVARHVPLFAVAGLAWVAVIGHLAAGALKIRGRTVEHGEQPAVVEHAA</sequence>
<evidence type="ECO:0000256" key="4">
    <source>
        <dbReference type="ARBA" id="ARBA00022692"/>
    </source>
</evidence>
<evidence type="ECO:0000259" key="8">
    <source>
        <dbReference type="Pfam" id="PF04290"/>
    </source>
</evidence>
<accession>A0ABU9YLW6</accession>
<keyword evidence="7" id="KW-0997">Cell inner membrane</keyword>
<feature type="transmembrane region" description="Helical" evidence="7">
    <location>
        <begin position="43"/>
        <end position="61"/>
    </location>
</feature>
<proteinExistence type="inferred from homology"/>
<name>A0ABU9YLW6_9PROT</name>
<gene>
    <name evidence="9" type="ORF">WG926_15885</name>
</gene>
<dbReference type="InterPro" id="IPR055348">
    <property type="entry name" value="DctQ"/>
</dbReference>
<organism evidence="9 10">
    <name type="scientific">Tistrella arctica</name>
    <dbReference type="NCBI Taxonomy" id="3133430"/>
    <lineage>
        <taxon>Bacteria</taxon>
        <taxon>Pseudomonadati</taxon>
        <taxon>Pseudomonadota</taxon>
        <taxon>Alphaproteobacteria</taxon>
        <taxon>Geminicoccales</taxon>
        <taxon>Geminicoccaceae</taxon>
        <taxon>Tistrella</taxon>
    </lineage>
</organism>
<comment type="function">
    <text evidence="7">Part of the tripartite ATP-independent periplasmic (TRAP) transport system.</text>
</comment>
<feature type="transmembrane region" description="Helical" evidence="7">
    <location>
        <begin position="133"/>
        <end position="153"/>
    </location>
</feature>
<protein>
    <recommendedName>
        <fullName evidence="7">TRAP transporter small permease protein</fullName>
    </recommendedName>
</protein>
<dbReference type="EMBL" id="JBBKTW010000005">
    <property type="protein sequence ID" value="MEN2989798.1"/>
    <property type="molecule type" value="Genomic_DNA"/>
</dbReference>
<comment type="subunit">
    <text evidence="7">The complex comprises the extracytoplasmic solute receptor protein and the two transmembrane proteins.</text>
</comment>
<dbReference type="RefSeq" id="WP_345932916.1">
    <property type="nucleotide sequence ID" value="NZ_JBBKTV010000004.1"/>
</dbReference>
<feature type="transmembrane region" description="Helical" evidence="7">
    <location>
        <begin position="90"/>
        <end position="113"/>
    </location>
</feature>
<keyword evidence="2 7" id="KW-0813">Transport</keyword>
<keyword evidence="4 7" id="KW-0812">Transmembrane</keyword>
<keyword evidence="5 7" id="KW-1133">Transmembrane helix</keyword>
<dbReference type="Proteomes" id="UP001413721">
    <property type="component" value="Unassembled WGS sequence"/>
</dbReference>
<comment type="similarity">
    <text evidence="7">Belongs to the TRAP transporter small permease family.</text>
</comment>
<keyword evidence="6 7" id="KW-0472">Membrane</keyword>
<reference evidence="9 10" key="1">
    <citation type="submission" date="2024-03" db="EMBL/GenBank/DDBJ databases">
        <title>High-quality draft genome sequencing of Tistrella sp. BH-R2-4.</title>
        <authorList>
            <person name="Dong C."/>
        </authorList>
    </citation>
    <scope>NUCLEOTIDE SEQUENCE [LARGE SCALE GENOMIC DNA]</scope>
    <source>
        <strain evidence="9 10">BH-R2-4</strain>
    </source>
</reference>
<evidence type="ECO:0000256" key="2">
    <source>
        <dbReference type="ARBA" id="ARBA00022448"/>
    </source>
</evidence>
<keyword evidence="3" id="KW-1003">Cell membrane</keyword>
<evidence type="ECO:0000256" key="6">
    <source>
        <dbReference type="ARBA" id="ARBA00023136"/>
    </source>
</evidence>
<evidence type="ECO:0000256" key="5">
    <source>
        <dbReference type="ARBA" id="ARBA00022989"/>
    </source>
</evidence>
<keyword evidence="10" id="KW-1185">Reference proteome</keyword>
<evidence type="ECO:0000313" key="9">
    <source>
        <dbReference type="EMBL" id="MEN2989798.1"/>
    </source>
</evidence>
<comment type="subcellular location">
    <subcellularLocation>
        <location evidence="7">Cell inner membrane</location>
        <topology evidence="7">Multi-pass membrane protein</topology>
    </subcellularLocation>
    <subcellularLocation>
        <location evidence="1">Cell membrane</location>
        <topology evidence="1">Multi-pass membrane protein</topology>
    </subcellularLocation>
</comment>
<feature type="transmembrane region" description="Helical" evidence="7">
    <location>
        <begin position="12"/>
        <end position="37"/>
    </location>
</feature>